<sequence length="331" mass="37466">MSYLELKNIGKKYGEKQVLKDINIDIEKGEFICLLGPSGCGKTTLLRIIAGLEDRNEGQVFLDGKDITKLPPDKRGFGIVFQSYALFPNMTAAKNIAFALKEKKLSNSEIEKKVEEVLSIVGLKEEGNKYPREMSGGQQQRIAIARAIALEPKFLLLDEPMSALDAKVRTKLRTDIRRLQKEFKITTIMVTHDQEEAMTMADRIAVLNGGDIMQIGTPQEVYETPKNLFTAKFIGETNCIEKDKEVYTVRPEFVQVSKDSSKELNGEILNVEFRGSFVRVEIAPIKDSKNSLILSDIPIKEWINLNIKEQDKVHFSFNDNHYLKYEISKGA</sequence>
<dbReference type="InterPro" id="IPR017871">
    <property type="entry name" value="ABC_transporter-like_CS"/>
</dbReference>
<dbReference type="Gene3D" id="3.40.50.300">
    <property type="entry name" value="P-loop containing nucleotide triphosphate hydrolases"/>
    <property type="match status" value="1"/>
</dbReference>
<dbReference type="EMBL" id="CACRTV010000050">
    <property type="protein sequence ID" value="VYU33914.1"/>
    <property type="molecule type" value="Genomic_DNA"/>
</dbReference>
<evidence type="ECO:0000313" key="6">
    <source>
        <dbReference type="EMBL" id="VYU33914.1"/>
    </source>
</evidence>
<dbReference type="InterPro" id="IPR008995">
    <property type="entry name" value="Mo/tungstate-bd_C_term_dom"/>
</dbReference>
<evidence type="ECO:0000256" key="4">
    <source>
        <dbReference type="ARBA" id="ARBA00066388"/>
    </source>
</evidence>
<dbReference type="GO" id="GO:0016887">
    <property type="term" value="F:ATP hydrolysis activity"/>
    <property type="evidence" value="ECO:0007669"/>
    <property type="project" value="InterPro"/>
</dbReference>
<dbReference type="GO" id="GO:0015418">
    <property type="term" value="F:ABC-type quaternary ammonium compound transporting activity"/>
    <property type="evidence" value="ECO:0007669"/>
    <property type="project" value="UniProtKB-EC"/>
</dbReference>
<protein>
    <recommendedName>
        <fullName evidence="4">ABC-type quaternary amine transporter</fullName>
        <ecNumber evidence="4">7.6.2.9</ecNumber>
    </recommendedName>
</protein>
<accession>A0A6N3E1X0</accession>
<dbReference type="FunFam" id="3.40.50.300:FF:000425">
    <property type="entry name" value="Probable ABC transporter, ATP-binding subunit"/>
    <property type="match status" value="1"/>
</dbReference>
<dbReference type="PROSITE" id="PS50893">
    <property type="entry name" value="ABC_TRANSPORTER_2"/>
    <property type="match status" value="1"/>
</dbReference>
<dbReference type="SUPFAM" id="SSF50331">
    <property type="entry name" value="MOP-like"/>
    <property type="match status" value="1"/>
</dbReference>
<keyword evidence="1" id="KW-0813">Transport</keyword>
<evidence type="ECO:0000256" key="1">
    <source>
        <dbReference type="ARBA" id="ARBA00022448"/>
    </source>
</evidence>
<dbReference type="InterPro" id="IPR003593">
    <property type="entry name" value="AAA+_ATPase"/>
</dbReference>
<evidence type="ECO:0000259" key="5">
    <source>
        <dbReference type="PROSITE" id="PS50893"/>
    </source>
</evidence>
<evidence type="ECO:0000256" key="2">
    <source>
        <dbReference type="ARBA" id="ARBA00022741"/>
    </source>
</evidence>
<dbReference type="PANTHER" id="PTHR42781:SF4">
    <property type="entry name" value="SPERMIDINE_PUTRESCINE IMPORT ATP-BINDING PROTEIN POTA"/>
    <property type="match status" value="1"/>
</dbReference>
<evidence type="ECO:0000256" key="3">
    <source>
        <dbReference type="ARBA" id="ARBA00022840"/>
    </source>
</evidence>
<dbReference type="AlphaFoldDB" id="A0A6N3E1X0"/>
<proteinExistence type="predicted"/>
<dbReference type="Pfam" id="PF00005">
    <property type="entry name" value="ABC_tran"/>
    <property type="match status" value="1"/>
</dbReference>
<dbReference type="GO" id="GO:0005524">
    <property type="term" value="F:ATP binding"/>
    <property type="evidence" value="ECO:0007669"/>
    <property type="project" value="UniProtKB-KW"/>
</dbReference>
<reference evidence="6" key="1">
    <citation type="submission" date="2019-11" db="EMBL/GenBank/DDBJ databases">
        <authorList>
            <person name="Feng L."/>
        </authorList>
    </citation>
    <scope>NUCLEOTIDE SEQUENCE</scope>
    <source>
        <strain evidence="6">CParaputrificumLFYP93</strain>
    </source>
</reference>
<keyword evidence="3 6" id="KW-0067">ATP-binding</keyword>
<dbReference type="EC" id="7.6.2.9" evidence="4"/>
<keyword evidence="6" id="KW-0378">Hydrolase</keyword>
<dbReference type="InterPro" id="IPR003439">
    <property type="entry name" value="ABC_transporter-like_ATP-bd"/>
</dbReference>
<dbReference type="PROSITE" id="PS00211">
    <property type="entry name" value="ABC_TRANSPORTER_1"/>
    <property type="match status" value="1"/>
</dbReference>
<gene>
    <name evidence="6" type="primary">cysA</name>
    <name evidence="6" type="ORF">CPLFYP93_02030</name>
</gene>
<dbReference type="SUPFAM" id="SSF52540">
    <property type="entry name" value="P-loop containing nucleoside triphosphate hydrolases"/>
    <property type="match status" value="1"/>
</dbReference>
<keyword evidence="2" id="KW-0547">Nucleotide-binding</keyword>
<dbReference type="InterPro" id="IPR027417">
    <property type="entry name" value="P-loop_NTPase"/>
</dbReference>
<feature type="domain" description="ABC transporter" evidence="5">
    <location>
        <begin position="4"/>
        <end position="234"/>
    </location>
</feature>
<name>A0A6N3E1X0_9CLOT</name>
<dbReference type="InterPro" id="IPR050093">
    <property type="entry name" value="ABC_SmlMolc_Importer"/>
</dbReference>
<dbReference type="SMART" id="SM00382">
    <property type="entry name" value="AAA"/>
    <property type="match status" value="1"/>
</dbReference>
<dbReference type="RefSeq" id="WP_156561341.1">
    <property type="nucleotide sequence ID" value="NZ_CACRTV010000050.1"/>
</dbReference>
<dbReference type="PANTHER" id="PTHR42781">
    <property type="entry name" value="SPERMIDINE/PUTRESCINE IMPORT ATP-BINDING PROTEIN POTA"/>
    <property type="match status" value="1"/>
</dbReference>
<organism evidence="6">
    <name type="scientific">Clostridium paraputrificum</name>
    <dbReference type="NCBI Taxonomy" id="29363"/>
    <lineage>
        <taxon>Bacteria</taxon>
        <taxon>Bacillati</taxon>
        <taxon>Bacillota</taxon>
        <taxon>Clostridia</taxon>
        <taxon>Eubacteriales</taxon>
        <taxon>Clostridiaceae</taxon>
        <taxon>Clostridium</taxon>
    </lineage>
</organism>